<dbReference type="KEGG" id="nja:NSJP_1208"/>
<dbReference type="EMBL" id="LT828648">
    <property type="protein sequence ID" value="SLM47380.1"/>
    <property type="molecule type" value="Genomic_DNA"/>
</dbReference>
<sequence>MTIMRAQPGHRRKPVRDVAMKCRRNAPAGQSKTAAEKLEEEVQEFNKHIANPKERTRVIPSSPC</sequence>
<dbReference type="Proteomes" id="UP000192042">
    <property type="component" value="Chromosome I"/>
</dbReference>
<name>A0A1W1I2Z6_9BACT</name>
<evidence type="ECO:0000313" key="3">
    <source>
        <dbReference type="Proteomes" id="UP000192042"/>
    </source>
</evidence>
<evidence type="ECO:0000256" key="1">
    <source>
        <dbReference type="SAM" id="Coils"/>
    </source>
</evidence>
<proteinExistence type="predicted"/>
<keyword evidence="1" id="KW-0175">Coiled coil</keyword>
<reference evidence="2 3" key="1">
    <citation type="submission" date="2017-03" db="EMBL/GenBank/DDBJ databases">
        <authorList>
            <person name="Afonso C.L."/>
            <person name="Miller P.J."/>
            <person name="Scott M.A."/>
            <person name="Spackman E."/>
            <person name="Goraichik I."/>
            <person name="Dimitrov K.M."/>
            <person name="Suarez D.L."/>
            <person name="Swayne D.E."/>
        </authorList>
    </citation>
    <scope>NUCLEOTIDE SEQUENCE [LARGE SCALE GENOMIC DNA]</scope>
    <source>
        <strain evidence="2">Genome sequencing of Nitrospira japonica strain NJ11</strain>
    </source>
</reference>
<accession>A0A1W1I2Z6</accession>
<organism evidence="2 3">
    <name type="scientific">Nitrospira japonica</name>
    <dbReference type="NCBI Taxonomy" id="1325564"/>
    <lineage>
        <taxon>Bacteria</taxon>
        <taxon>Pseudomonadati</taxon>
        <taxon>Nitrospirota</taxon>
        <taxon>Nitrospiria</taxon>
        <taxon>Nitrospirales</taxon>
        <taxon>Nitrospiraceae</taxon>
        <taxon>Nitrospira</taxon>
    </lineage>
</organism>
<gene>
    <name evidence="2" type="ORF">NSJP_1208</name>
</gene>
<feature type="coiled-coil region" evidence="1">
    <location>
        <begin position="28"/>
        <end position="55"/>
    </location>
</feature>
<dbReference type="STRING" id="1325564.NSJP_1208"/>
<keyword evidence="3" id="KW-1185">Reference proteome</keyword>
<evidence type="ECO:0000313" key="2">
    <source>
        <dbReference type="EMBL" id="SLM47380.1"/>
    </source>
</evidence>
<dbReference type="AlphaFoldDB" id="A0A1W1I2Z6"/>
<protein>
    <submittedName>
        <fullName evidence="2">Uncharacterized protein</fullName>
    </submittedName>
</protein>